<dbReference type="Gene3D" id="2.60.120.10">
    <property type="entry name" value="Jelly Rolls"/>
    <property type="match status" value="1"/>
</dbReference>
<dbReference type="InterPro" id="IPR016305">
    <property type="entry name" value="Mannose-6-P_Isomerase"/>
</dbReference>
<dbReference type="AlphaFoldDB" id="A0ABD2J9A9"/>
<protein>
    <recommendedName>
        <fullName evidence="3">Mannose-6-phosphate isomerase</fullName>
    </recommendedName>
</protein>
<dbReference type="InterPro" id="IPR014710">
    <property type="entry name" value="RmlC-like_jellyroll"/>
</dbReference>
<dbReference type="EMBL" id="JBICCN010000185">
    <property type="protein sequence ID" value="KAL3087155.1"/>
    <property type="molecule type" value="Genomic_DNA"/>
</dbReference>
<dbReference type="SUPFAM" id="SSF51182">
    <property type="entry name" value="RmlC-like cupins"/>
    <property type="match status" value="1"/>
</dbReference>
<reference evidence="1 2" key="1">
    <citation type="submission" date="2024-10" db="EMBL/GenBank/DDBJ databases">
        <authorList>
            <person name="Kim D."/>
        </authorList>
    </citation>
    <scope>NUCLEOTIDE SEQUENCE [LARGE SCALE GENOMIC DNA]</scope>
    <source>
        <strain evidence="1">Taebaek</strain>
    </source>
</reference>
<comment type="caution">
    <text evidence="1">The sequence shown here is derived from an EMBL/GenBank/DDBJ whole genome shotgun (WGS) entry which is preliminary data.</text>
</comment>
<dbReference type="PANTHER" id="PTHR10309:SF0">
    <property type="entry name" value="MANNOSE-6-PHOSPHATE ISOMERASE"/>
    <property type="match status" value="1"/>
</dbReference>
<dbReference type="PANTHER" id="PTHR10309">
    <property type="entry name" value="MANNOSE-6-PHOSPHATE ISOMERASE"/>
    <property type="match status" value="1"/>
</dbReference>
<evidence type="ECO:0000313" key="2">
    <source>
        <dbReference type="Proteomes" id="UP001620645"/>
    </source>
</evidence>
<organism evidence="1 2">
    <name type="scientific">Heterodera schachtii</name>
    <name type="common">Sugarbeet cyst nematode worm</name>
    <name type="synonym">Tylenchus schachtii</name>
    <dbReference type="NCBI Taxonomy" id="97005"/>
    <lineage>
        <taxon>Eukaryota</taxon>
        <taxon>Metazoa</taxon>
        <taxon>Ecdysozoa</taxon>
        <taxon>Nematoda</taxon>
        <taxon>Chromadorea</taxon>
        <taxon>Rhabditida</taxon>
        <taxon>Tylenchina</taxon>
        <taxon>Tylenchomorpha</taxon>
        <taxon>Tylenchoidea</taxon>
        <taxon>Heteroderidae</taxon>
        <taxon>Heteroderinae</taxon>
        <taxon>Heterodera</taxon>
    </lineage>
</organism>
<dbReference type="InterPro" id="IPR011051">
    <property type="entry name" value="RmlC_Cupin_sf"/>
</dbReference>
<evidence type="ECO:0008006" key="3">
    <source>
        <dbReference type="Google" id="ProtNLM"/>
    </source>
</evidence>
<accession>A0ABD2J9A9</accession>
<dbReference type="Proteomes" id="UP001620645">
    <property type="component" value="Unassembled WGS sequence"/>
</dbReference>
<name>A0ABD2J9A9_HETSC</name>
<gene>
    <name evidence="1" type="ORF">niasHS_005394</name>
</gene>
<proteinExistence type="predicted"/>
<keyword evidence="2" id="KW-1185">Reference proteome</keyword>
<evidence type="ECO:0000313" key="1">
    <source>
        <dbReference type="EMBL" id="KAL3087155.1"/>
    </source>
</evidence>
<sequence>MALSDNTIRAGLTPKFKDVPTLCSSLTYRMYSPPIFEPKTLPDGVIEYGPPVDEFAVHKIDCKVSTLRPISAGSILIIVAGSALLENSDDQQEQPQKCQVAQGAVLFVPKDFGALLYDASADFLAFRSFTPSPPNSPK</sequence>
<dbReference type="Gene3D" id="1.10.441.10">
    <property type="entry name" value="Phosphomannose Isomerase, domain 2"/>
    <property type="match status" value="1"/>
</dbReference>